<dbReference type="Pfam" id="PF04379">
    <property type="entry name" value="DUF525"/>
    <property type="match status" value="1"/>
</dbReference>
<protein>
    <recommendedName>
        <fullName evidence="1 2">Protein ApaG</fullName>
    </recommendedName>
</protein>
<dbReference type="InterPro" id="IPR007474">
    <property type="entry name" value="ApaG_domain"/>
</dbReference>
<dbReference type="InterPro" id="IPR036767">
    <property type="entry name" value="ApaG_sf"/>
</dbReference>
<evidence type="ECO:0000256" key="2">
    <source>
        <dbReference type="HAMAP-Rule" id="MF_00791"/>
    </source>
</evidence>
<dbReference type="STRING" id="1629334.Cva_01520"/>
<dbReference type="Gene3D" id="2.60.40.1470">
    <property type="entry name" value="ApaG domain"/>
    <property type="match status" value="1"/>
</dbReference>
<dbReference type="AlphaFoldDB" id="A0A0K8MEA0"/>
<accession>A0A0K8MEA0</accession>
<dbReference type="PANTHER" id="PTHR14289:SF16">
    <property type="entry name" value="POLYMERASE DELTA-INTERACTING PROTEIN 2"/>
    <property type="match status" value="1"/>
</dbReference>
<name>A0A0K8MEA0_9PROT</name>
<comment type="caution">
    <text evidence="4">The sequence shown here is derived from an EMBL/GenBank/DDBJ whole genome shotgun (WGS) entry which is preliminary data.</text>
</comment>
<dbReference type="EMBL" id="BBVC01000097">
    <property type="protein sequence ID" value="GAO98851.1"/>
    <property type="molecule type" value="Genomic_DNA"/>
</dbReference>
<dbReference type="PANTHER" id="PTHR14289">
    <property type="entry name" value="F-BOX ONLY PROTEIN 3"/>
    <property type="match status" value="1"/>
</dbReference>
<keyword evidence="5" id="KW-1185">Reference proteome</keyword>
<dbReference type="GO" id="GO:0070987">
    <property type="term" value="P:error-free translesion synthesis"/>
    <property type="evidence" value="ECO:0007669"/>
    <property type="project" value="TreeGrafter"/>
</dbReference>
<dbReference type="NCBIfam" id="NF003967">
    <property type="entry name" value="PRK05461.1"/>
    <property type="match status" value="1"/>
</dbReference>
<dbReference type="HAMAP" id="MF_00791">
    <property type="entry name" value="ApaG"/>
    <property type="match status" value="1"/>
</dbReference>
<dbReference type="InterPro" id="IPR023065">
    <property type="entry name" value="Uncharacterised_ApaG"/>
</dbReference>
<organism evidence="4 5">
    <name type="scientific">Caedimonas varicaedens</name>
    <dbReference type="NCBI Taxonomy" id="1629334"/>
    <lineage>
        <taxon>Bacteria</taxon>
        <taxon>Pseudomonadati</taxon>
        <taxon>Pseudomonadota</taxon>
        <taxon>Alphaproteobacteria</taxon>
        <taxon>Holosporales</taxon>
        <taxon>Caedimonadaceae</taxon>
        <taxon>Caedimonas</taxon>
    </lineage>
</organism>
<evidence type="ECO:0000256" key="1">
    <source>
        <dbReference type="ARBA" id="ARBA00017693"/>
    </source>
</evidence>
<feature type="domain" description="ApaG" evidence="3">
    <location>
        <begin position="30"/>
        <end position="154"/>
    </location>
</feature>
<proteinExistence type="inferred from homology"/>
<sequence>MENRLNLIQIKYLPIVVALMYKKGSIKTYQEISHSVSVSATPVFAEDESSDKEKRYIWAYQIRIENKSEHVLQLRRRYWKITDCYGKTQEIRGDGVVGEQPILKPGDVFEYTSATPLQTPSGIMEGTYVMVDPSGKEFEIKIPAFSLDSPYQNQVIH</sequence>
<dbReference type="SUPFAM" id="SSF110069">
    <property type="entry name" value="ApaG-like"/>
    <property type="match status" value="1"/>
</dbReference>
<evidence type="ECO:0000313" key="5">
    <source>
        <dbReference type="Proteomes" id="UP000036771"/>
    </source>
</evidence>
<dbReference type="Proteomes" id="UP000036771">
    <property type="component" value="Unassembled WGS sequence"/>
</dbReference>
<dbReference type="PROSITE" id="PS51087">
    <property type="entry name" value="APAG"/>
    <property type="match status" value="1"/>
</dbReference>
<evidence type="ECO:0000259" key="3">
    <source>
        <dbReference type="PROSITE" id="PS51087"/>
    </source>
</evidence>
<reference evidence="4 5" key="1">
    <citation type="submission" date="2015-03" db="EMBL/GenBank/DDBJ databases">
        <title>Caedibacter varicaedens, whole genome shotgun sequence.</title>
        <authorList>
            <person name="Suzuki H."/>
            <person name="Dapper A.L."/>
            <person name="Gibson A.K."/>
            <person name="Jackson C."/>
            <person name="Lee H."/>
            <person name="Pejaver V.R."/>
            <person name="Doak T."/>
            <person name="Lynch M."/>
        </authorList>
    </citation>
    <scope>NUCLEOTIDE SEQUENCE [LARGE SCALE GENOMIC DNA]</scope>
</reference>
<evidence type="ECO:0000313" key="4">
    <source>
        <dbReference type="EMBL" id="GAO98851.1"/>
    </source>
</evidence>
<gene>
    <name evidence="2" type="primary">apaG</name>
    <name evidence="4" type="ORF">Cva_01520</name>
</gene>